<proteinExistence type="predicted"/>
<dbReference type="EMBL" id="FTPK01000002">
    <property type="protein sequence ID" value="SIT70934.1"/>
    <property type="molecule type" value="Genomic_DNA"/>
</dbReference>
<gene>
    <name evidence="2" type="ORF">SAMN05216526_1435</name>
</gene>
<protein>
    <submittedName>
        <fullName evidence="2">Uncharacterized protein</fullName>
    </submittedName>
</protein>
<sequence length="97" mass="10386">MSETLQLSGELVSQVQDILAAHDERCQDPLVAVQYLSAVSGYVLGCQPIPAHQRDAFLDQLAQFMRQVHDDVASQSAPAPAQAPAGEAFGVWQPGDP</sequence>
<evidence type="ECO:0000313" key="3">
    <source>
        <dbReference type="Proteomes" id="UP000223759"/>
    </source>
</evidence>
<dbReference type="RefSeq" id="WP_076755800.1">
    <property type="nucleotide sequence ID" value="NZ_CP023018.1"/>
</dbReference>
<accession>A0A1R3W0R6</accession>
<name>A0A1R3W0R6_9GAMM</name>
<evidence type="ECO:0000313" key="2">
    <source>
        <dbReference type="EMBL" id="SIT70934.1"/>
    </source>
</evidence>
<feature type="compositionally biased region" description="Low complexity" evidence="1">
    <location>
        <begin position="73"/>
        <end position="85"/>
    </location>
</feature>
<dbReference type="OrthoDB" id="5784678at2"/>
<dbReference type="Proteomes" id="UP000223759">
    <property type="component" value="Unassembled WGS sequence"/>
</dbReference>
<feature type="region of interest" description="Disordered" evidence="1">
    <location>
        <begin position="72"/>
        <end position="97"/>
    </location>
</feature>
<organism evidence="2 3">
    <name type="scientific">Ectothiorhodosinus mongolicus</name>
    <dbReference type="NCBI Taxonomy" id="233100"/>
    <lineage>
        <taxon>Bacteria</taxon>
        <taxon>Pseudomonadati</taxon>
        <taxon>Pseudomonadota</taxon>
        <taxon>Gammaproteobacteria</taxon>
        <taxon>Chromatiales</taxon>
        <taxon>Ectothiorhodospiraceae</taxon>
        <taxon>Ectothiorhodosinus</taxon>
    </lineage>
</organism>
<dbReference type="AlphaFoldDB" id="A0A1R3W0R6"/>
<dbReference type="STRING" id="233100.SAMN05216526_1435"/>
<evidence type="ECO:0000256" key="1">
    <source>
        <dbReference type="SAM" id="MobiDB-lite"/>
    </source>
</evidence>
<reference evidence="2 3" key="1">
    <citation type="submission" date="2017-01" db="EMBL/GenBank/DDBJ databases">
        <authorList>
            <person name="Mah S.A."/>
            <person name="Swanson W.J."/>
            <person name="Moy G.W."/>
            <person name="Vacquier V.D."/>
        </authorList>
    </citation>
    <scope>NUCLEOTIDE SEQUENCE [LARGE SCALE GENOMIC DNA]</scope>
    <source>
        <strain evidence="2 3">M9</strain>
    </source>
</reference>
<keyword evidence="3" id="KW-1185">Reference proteome</keyword>